<sequence length="280" mass="31610">SSANYPLAPSYQPSVSEQGYVRLGLAKVFSNRIINIMASSPRPIQDIVHQEEEKKTLKRSRKRSSIQLSPAPPAVKKQKIQESASTRYLRDGSSSSSSTAVPAGAVLCQATSALTHETVLKDVWCAELLDLLGEFLCRRCRRLEDFTPEVSTKWLRSVDMVLVMARGHFLCPGSVVFLYMVCRDSISAEVSSEHEMCVELLTCFFVACSYIGTQLGYPARPFMLERNRQDFWERTLDITKRMSQKMLLINISPHFFSQVLADLKNRTDDYNIVRKEGITG</sequence>
<evidence type="ECO:0000313" key="4">
    <source>
        <dbReference type="Proteomes" id="UP000752171"/>
    </source>
</evidence>
<evidence type="ECO:0000256" key="1">
    <source>
        <dbReference type="ARBA" id="ARBA00010175"/>
    </source>
</evidence>
<keyword evidence="3" id="KW-0418">Kinase</keyword>
<dbReference type="Gene3D" id="1.10.472.10">
    <property type="entry name" value="Cyclin-like"/>
    <property type="match status" value="1"/>
</dbReference>
<organism evidence="3 4">
    <name type="scientific">Astyanax mexicanus</name>
    <name type="common">Blind cave fish</name>
    <name type="synonym">Astyanax fasciatus mexicanus</name>
    <dbReference type="NCBI Taxonomy" id="7994"/>
    <lineage>
        <taxon>Eukaryota</taxon>
        <taxon>Metazoa</taxon>
        <taxon>Chordata</taxon>
        <taxon>Craniata</taxon>
        <taxon>Vertebrata</taxon>
        <taxon>Euteleostomi</taxon>
        <taxon>Actinopterygii</taxon>
        <taxon>Neopterygii</taxon>
        <taxon>Teleostei</taxon>
        <taxon>Ostariophysi</taxon>
        <taxon>Characiformes</taxon>
        <taxon>Characoidei</taxon>
        <taxon>Acestrorhamphidae</taxon>
        <taxon>Acestrorhamphinae</taxon>
        <taxon>Astyanax</taxon>
    </lineage>
</organism>
<dbReference type="PANTHER" id="PTHR23401:SF0">
    <property type="entry name" value="CYCLIN-DEPENDENT KINASE 5 ACTIVATOR"/>
    <property type="match status" value="1"/>
</dbReference>
<dbReference type="AlphaFoldDB" id="A0A8T2L7U3"/>
<dbReference type="OrthoDB" id="8843519at2759"/>
<dbReference type="GO" id="GO:0007411">
    <property type="term" value="P:axon guidance"/>
    <property type="evidence" value="ECO:0007669"/>
    <property type="project" value="TreeGrafter"/>
</dbReference>
<dbReference type="GO" id="GO:0005737">
    <property type="term" value="C:cytoplasm"/>
    <property type="evidence" value="ECO:0007669"/>
    <property type="project" value="TreeGrafter"/>
</dbReference>
<keyword evidence="3" id="KW-0808">Transferase</keyword>
<name>A0A8T2L7U3_ASTMX</name>
<dbReference type="GO" id="GO:0016533">
    <property type="term" value="C:protein kinase 5 complex"/>
    <property type="evidence" value="ECO:0007669"/>
    <property type="project" value="InterPro"/>
</dbReference>
<protein>
    <submittedName>
        <fullName evidence="3">Cyclin-dependent kinase 5 activator 1-like</fullName>
    </submittedName>
</protein>
<dbReference type="GO" id="GO:0030426">
    <property type="term" value="C:growth cone"/>
    <property type="evidence" value="ECO:0007669"/>
    <property type="project" value="TreeGrafter"/>
</dbReference>
<dbReference type="SUPFAM" id="SSF47954">
    <property type="entry name" value="Cyclin-like"/>
    <property type="match status" value="1"/>
</dbReference>
<dbReference type="InterPro" id="IPR004944">
    <property type="entry name" value="CDK5_activator"/>
</dbReference>
<dbReference type="Proteomes" id="UP000752171">
    <property type="component" value="Unassembled WGS sequence"/>
</dbReference>
<feature type="region of interest" description="Disordered" evidence="2">
    <location>
        <begin position="52"/>
        <end position="81"/>
    </location>
</feature>
<dbReference type="InterPro" id="IPR036915">
    <property type="entry name" value="Cyclin-like_sf"/>
</dbReference>
<reference evidence="3 4" key="1">
    <citation type="submission" date="2021-07" db="EMBL/GenBank/DDBJ databases">
        <authorList>
            <person name="Imarazene B."/>
            <person name="Zahm M."/>
            <person name="Klopp C."/>
            <person name="Cabau C."/>
            <person name="Beille S."/>
            <person name="Jouanno E."/>
            <person name="Castinel A."/>
            <person name="Lluch J."/>
            <person name="Gil L."/>
            <person name="Kuchtly C."/>
            <person name="Lopez Roques C."/>
            <person name="Donnadieu C."/>
            <person name="Parrinello H."/>
            <person name="Journot L."/>
            <person name="Du K."/>
            <person name="Schartl M."/>
            <person name="Retaux S."/>
            <person name="Guiguen Y."/>
        </authorList>
    </citation>
    <scope>NUCLEOTIDE SEQUENCE [LARGE SCALE GENOMIC DNA]</scope>
    <source>
        <strain evidence="3">Pach_M1</strain>
        <tissue evidence="3">Testis</tissue>
    </source>
</reference>
<dbReference type="GO" id="GO:0019901">
    <property type="term" value="F:protein kinase binding"/>
    <property type="evidence" value="ECO:0007669"/>
    <property type="project" value="TreeGrafter"/>
</dbReference>
<gene>
    <name evidence="3" type="primary">CDK5R1</name>
    <name evidence="3" type="ORF">AMEX_G18159</name>
</gene>
<accession>A0A8T2L7U3</accession>
<comment type="caution">
    <text evidence="3">The sequence shown here is derived from an EMBL/GenBank/DDBJ whole genome shotgun (WGS) entry which is preliminary data.</text>
</comment>
<feature type="non-terminal residue" evidence="3">
    <location>
        <position position="280"/>
    </location>
</feature>
<dbReference type="PANTHER" id="PTHR23401">
    <property type="entry name" value="CYCLIN DEPENDANT KINASE-5 ACTIVATOR"/>
    <property type="match status" value="1"/>
</dbReference>
<dbReference type="GO" id="GO:0016301">
    <property type="term" value="F:kinase activity"/>
    <property type="evidence" value="ECO:0007669"/>
    <property type="project" value="UniProtKB-KW"/>
</dbReference>
<proteinExistence type="inferred from homology"/>
<evidence type="ECO:0000313" key="3">
    <source>
        <dbReference type="EMBL" id="KAG9267329.1"/>
    </source>
</evidence>
<evidence type="ECO:0000256" key="2">
    <source>
        <dbReference type="SAM" id="MobiDB-lite"/>
    </source>
</evidence>
<dbReference type="GO" id="GO:0061575">
    <property type="term" value="F:cyclin-dependent protein serine/threonine kinase activator activity"/>
    <property type="evidence" value="ECO:0007669"/>
    <property type="project" value="InterPro"/>
</dbReference>
<dbReference type="Pfam" id="PF03261">
    <property type="entry name" value="CDK5_activator"/>
    <property type="match status" value="1"/>
</dbReference>
<dbReference type="EMBL" id="JAICCE010000015">
    <property type="protein sequence ID" value="KAG9267329.1"/>
    <property type="molecule type" value="Genomic_DNA"/>
</dbReference>
<comment type="similarity">
    <text evidence="1">Belongs to the cyclin-dependent kinase 5 activator family.</text>
</comment>